<feature type="signal peptide" evidence="1">
    <location>
        <begin position="1"/>
        <end position="29"/>
    </location>
</feature>
<name>A0A1T4NP55_9BACT</name>
<dbReference type="InterPro" id="IPR036179">
    <property type="entry name" value="Ig-like_dom_sf"/>
</dbReference>
<evidence type="ECO:0000313" key="3">
    <source>
        <dbReference type="Proteomes" id="UP000190888"/>
    </source>
</evidence>
<organism evidence="2 3">
    <name type="scientific">Sediminibacterium ginsengisoli</name>
    <dbReference type="NCBI Taxonomy" id="413434"/>
    <lineage>
        <taxon>Bacteria</taxon>
        <taxon>Pseudomonadati</taxon>
        <taxon>Bacteroidota</taxon>
        <taxon>Chitinophagia</taxon>
        <taxon>Chitinophagales</taxon>
        <taxon>Chitinophagaceae</taxon>
        <taxon>Sediminibacterium</taxon>
    </lineage>
</organism>
<evidence type="ECO:0008006" key="4">
    <source>
        <dbReference type="Google" id="ProtNLM"/>
    </source>
</evidence>
<gene>
    <name evidence="2" type="ORF">SAMN04488132_104347</name>
</gene>
<dbReference type="EMBL" id="FUWH01000004">
    <property type="protein sequence ID" value="SJZ81091.1"/>
    <property type="molecule type" value="Genomic_DNA"/>
</dbReference>
<dbReference type="Gene3D" id="2.60.40.10">
    <property type="entry name" value="Immunoglobulins"/>
    <property type="match status" value="7"/>
</dbReference>
<evidence type="ECO:0000313" key="2">
    <source>
        <dbReference type="EMBL" id="SJZ81091.1"/>
    </source>
</evidence>
<feature type="chain" id="PRO_5012639889" description="Gliding motility-associated C-terminal domain-containing protein" evidence="1">
    <location>
        <begin position="30"/>
        <end position="2644"/>
    </location>
</feature>
<reference evidence="2 3" key="1">
    <citation type="submission" date="2017-02" db="EMBL/GenBank/DDBJ databases">
        <authorList>
            <person name="Peterson S.W."/>
        </authorList>
    </citation>
    <scope>NUCLEOTIDE SEQUENCE [LARGE SCALE GENOMIC DNA]</scope>
    <source>
        <strain evidence="2 3">DSM 22335</strain>
    </source>
</reference>
<keyword evidence="3" id="KW-1185">Reference proteome</keyword>
<dbReference type="SUPFAM" id="SSF48726">
    <property type="entry name" value="Immunoglobulin"/>
    <property type="match status" value="1"/>
</dbReference>
<feature type="non-terminal residue" evidence="2">
    <location>
        <position position="2644"/>
    </location>
</feature>
<keyword evidence="1" id="KW-0732">Signal</keyword>
<dbReference type="STRING" id="413434.SAMN04488132_104347"/>
<dbReference type="SUPFAM" id="SSF50939">
    <property type="entry name" value="Sialidases"/>
    <property type="match status" value="1"/>
</dbReference>
<dbReference type="Pfam" id="PF22352">
    <property type="entry name" value="K319L-like_PKD"/>
    <property type="match status" value="5"/>
</dbReference>
<protein>
    <recommendedName>
        <fullName evidence="4">Gliding motility-associated C-terminal domain-containing protein</fullName>
    </recommendedName>
</protein>
<accession>A0A1T4NP55</accession>
<proteinExistence type="predicted"/>
<dbReference type="InterPro" id="IPR036278">
    <property type="entry name" value="Sialidase_sf"/>
</dbReference>
<dbReference type="RefSeq" id="WP_217698807.1">
    <property type="nucleotide sequence ID" value="NZ_FUWH01000004.1"/>
</dbReference>
<dbReference type="InterPro" id="IPR013783">
    <property type="entry name" value="Ig-like_fold"/>
</dbReference>
<evidence type="ECO:0000256" key="1">
    <source>
        <dbReference type="SAM" id="SignalP"/>
    </source>
</evidence>
<dbReference type="Proteomes" id="UP000190888">
    <property type="component" value="Unassembled WGS sequence"/>
</dbReference>
<sequence>MNPISMNASRYTYLFVLTACCLFALTLKAQTVGVCSSNALAPVFKQDFGTGTSSSSSSAQAPAGSTNYTYSLANVGSDGYYALTPKFDNAGKPEWTKGGDHTSTVAGNPANGNMFLVNAGGSNSIFFQQDVNSLCPGSTYNFSAWLANANTPATVTQCGSSYVYAKVRFNIKNAADGTILQTYVTPDLPLSPNNGPANWIQYGFQFSVPSSVSQLRLEMVDERGGGAACGNDLAIDDIEFYACTPLATASINTPTSVCIGSTAIISSTLSNNPFLNPVYQWEKSTNGGSTWTAMGSPSTSATSLTITAVTLADAALYRVKVAPDIASLSSVYCTTASNAVTLSVSPLTVGGSVSSATVCSGTNSSVTLSGYTGSVVRWESSTDNGATWNNISNTTATQFYTAIATTQYRALVQSGVCAAEYATPGTVTVISSVPGTISSAATVCSGANSGTLTLGGYTGNILRWETSTNGGGTWTQVNNTTNTLSYSNLTTTTQYRALVRNGSCTQQYSPAVTITVIATVAGTLSSAATECSGSNGATLTLTGYSGSILRWESSTDGGNTWDVIANTSATYAYSNLTTTTRYRVVVQNASCATLTSNVVIITVNTINGGAISPAATTVCSGSNSGTLTLSGYDGAIVRWERSTNNGVSWSSIGGTANDVTYSYSNLTVTTSYRAVIRKAPCPDEYSAVAVVTPASTSAGTLGTAATVCAGNNTGTLNLTGYTGSIVRWESAANAAGPWTTISNTSDNHTYNNISASTYYRAVVKLGSCASANSNSVLITTTAPPTTSNAGPDQSLCNVTSATLAGNTPSSGTGTWTQVSGPTTVSFVNAAAGNTVVNGLTTGSYQFRWTIANSPCASSSSVVNVTVAALPTTSDAGTDQALCNTTTTTLAGINPAVGTGTWTRVSGPNTPLFNASQYNTTVTGLTAGTYQFRWTIANGSCVSSASVVNINVDPATVPGTLASANTVCAASNSGTINLTGYTGAIVRWESSTDNGNTWNSIVNTTAAYTYTNLNTTTQFRAFVKSGVCAEAASNIVTITVMQPVTIANAGTNQALCNVTAATLAANNPTIGTGAWTQVSGPTAASFNNAAQYNTTVSGLTAGTYQFRWTISNSPCASSSSVVNISIDPATLPGTLSSDNTVCRGSNNGTISLAGYTGSVVRWESSTDNGNTWNTIVNTTAAYTYSNLTTTTQFRAFVKSGVCAEAASNIVTITVDPVTVPGTLSSNNTVCATSNNGIINLSGYTGSIVRWESSTDNGNTWNTIVNTTAAYTYSNLNTTTQFRAFVKSGVCAEAASNIITITVDPITVPGTLTSNNTVCATSNNGTINLSGYTGTIVRWESSTDNGNTWNTIVNTTAAYTYSNLNTTTQFRAFVKSGVCSEAASNIVTITVMQAVTPANAGTAQVLCNTTTTALAANNPVVGTGAWTQVSGPTAASVNNAAQYNTTVSGLTAGTYQFRWTISNSPCASSNDVVTVSIDPATVPGTLSSNNTVCATSNNGTINLTGYTGSIVRWESSTDNGNTWNTIVNTTAAYTYSNLNTTTQFRAFVKSGVCSEAASNIVTITVMQAVTPANAGTAQVLCNTTTTTLAANNPAVGTGAWTQVSGPTTASFNNAAQYNTTVSGLTTGTYQFRWTISNSPCASSNDVVTVSIDPATVPGTLSSNNTVCATSNNGTINLTGYTGSIVRWESSTDNGNTWNIIANTTDAYTYSNLTTTTQFRGFVKSGVCAEAASNIVTITVDPATVPGTLSSDNTICATSNNGTINLTGYTGSIVRWESSTDNGNTWNTIANTTAVYTYNNLNTTTQFRAFVKSGVCSEAASNIVTISVDPVTAPGTLSSNNTVCATSNNGTINLTGYTGTIVRWESSTDNGSNWNTIVNTTDAYTYNNLNTTTQFRAFVKSGVCTEATSNIVTITVDPVTVPGTLSSNNTVCATSNNGTINLTGYTGSIARWESSTDNGTTWNTIANTTAAYTYSNLNATTQFRAFVKSGVCSEAASNIITITVMQPVTAANAGTAQVLCNTTTATLAANNPAVGTGAWTQVSGPTTASFNNAAQYNTIVSGLTTGTYQFRWTISNSPCASSNDVVTVSIDPATVPGTLSSNNTVCATSNNGTINLTGYTGTIARWESSTDNGNTWNTIANTTAAHTYNNLNTTTQFRAFVKSGVCAEAASNIVTITVDPVTVPGTLSSNNTVCATSNNGTINLSGYTGSIVRWESSTDNGNTWNTIANTTAAYTYSNLTTTTQFRAFVKSGVCSEAASNIVTITVDPVTVPGTLSSNNTVCATSNNGTINLSGYTGSIVRWESSTDNGNTWNIIANTTDAYTYNNLNTTTQFRAFVKSGICAEAASNIVTVTVDPVTVPGTLSSNNTVCATSNNGTINLTGYTGTIVRWESSTDNGTTWNTIANTTAAYTYSNLNATTQFRAFVKSGVCSEAVSNIITITVMQPVTAANAGTAQVLCNTTTATLAANNPAVGTGAWTQVSGPTTASFNNAAQYNTTVSGLTAGTYQFRWTISNSPCASSNDVVTVSIDPATVPGTLTSDNTVCASSNNGTINLTGYTGSIVRWESSTDNGSTWNTIANTTAAYTYNNLNTTTQFRAFVKSGVCAEAASNILTITVDPVTVPGTLSSNNTVCATANNGTINLTGYTG</sequence>